<feature type="compositionally biased region" description="Basic and acidic residues" evidence="1">
    <location>
        <begin position="1"/>
        <end position="11"/>
    </location>
</feature>
<gene>
    <name evidence="2" type="ORF">ACN38_g4276</name>
</gene>
<proteinExistence type="predicted"/>
<dbReference type="EMBL" id="LHQQ01000054">
    <property type="protein sequence ID" value="KOS44835.1"/>
    <property type="molecule type" value="Genomic_DNA"/>
</dbReference>
<keyword evidence="3" id="KW-1185">Reference proteome</keyword>
<reference evidence="2 3" key="1">
    <citation type="submission" date="2015-08" db="EMBL/GenBank/DDBJ databases">
        <title>Genome sequencing of Penicillium nordicum.</title>
        <authorList>
            <person name="Nguyen H.D."/>
            <person name="Seifert K.A."/>
        </authorList>
    </citation>
    <scope>NUCLEOTIDE SEQUENCE [LARGE SCALE GENOMIC DNA]</scope>
    <source>
        <strain evidence="2 3">DAOMC 185683</strain>
    </source>
</reference>
<organism evidence="2 3">
    <name type="scientific">Penicillium nordicum</name>
    <dbReference type="NCBI Taxonomy" id="229535"/>
    <lineage>
        <taxon>Eukaryota</taxon>
        <taxon>Fungi</taxon>
        <taxon>Dikarya</taxon>
        <taxon>Ascomycota</taxon>
        <taxon>Pezizomycotina</taxon>
        <taxon>Eurotiomycetes</taxon>
        <taxon>Eurotiomycetidae</taxon>
        <taxon>Eurotiales</taxon>
        <taxon>Aspergillaceae</taxon>
        <taxon>Penicillium</taxon>
    </lineage>
</organism>
<dbReference type="AlphaFoldDB" id="A0A0M9WHA1"/>
<sequence>MEIPRTLRDAKPNPSIMSPGIYTSNPETPSAILLLRKSNHSTSYKDHGVLKCFFFNFNPLHFHIGLFIFLASRFL</sequence>
<protein>
    <submittedName>
        <fullName evidence="2">Uncharacterized protein</fullName>
    </submittedName>
</protein>
<accession>A0A0M9WHA1</accession>
<feature type="region of interest" description="Disordered" evidence="1">
    <location>
        <begin position="1"/>
        <end position="23"/>
    </location>
</feature>
<evidence type="ECO:0000256" key="1">
    <source>
        <dbReference type="SAM" id="MobiDB-lite"/>
    </source>
</evidence>
<comment type="caution">
    <text evidence="2">The sequence shown here is derived from an EMBL/GenBank/DDBJ whole genome shotgun (WGS) entry which is preliminary data.</text>
</comment>
<name>A0A0M9WHA1_9EURO</name>
<evidence type="ECO:0000313" key="3">
    <source>
        <dbReference type="Proteomes" id="UP000037696"/>
    </source>
</evidence>
<dbReference type="Proteomes" id="UP000037696">
    <property type="component" value="Unassembled WGS sequence"/>
</dbReference>
<evidence type="ECO:0000313" key="2">
    <source>
        <dbReference type="EMBL" id="KOS44835.1"/>
    </source>
</evidence>